<evidence type="ECO:0000313" key="3">
    <source>
        <dbReference type="Proteomes" id="UP000070457"/>
    </source>
</evidence>
<protein>
    <submittedName>
        <fullName evidence="2">Uncharacterized protein</fullName>
    </submittedName>
</protein>
<keyword evidence="1" id="KW-0812">Transmembrane</keyword>
<dbReference type="EMBL" id="JYNZ01000003">
    <property type="protein sequence ID" value="KXK26595.1"/>
    <property type="molecule type" value="Genomic_DNA"/>
</dbReference>
<feature type="transmembrane region" description="Helical" evidence="1">
    <location>
        <begin position="6"/>
        <end position="32"/>
    </location>
</feature>
<reference evidence="2 3" key="1">
    <citation type="submission" date="2015-02" db="EMBL/GenBank/DDBJ databases">
        <title>Improved understanding of the partial-nitritation anammox process through 23 genomes representing the majority of the microbial community.</title>
        <authorList>
            <person name="Speth D.R."/>
            <person name="In T Zandt M."/>
            <person name="Guerrero Cruz S."/>
            <person name="Jetten M.S."/>
            <person name="Dutilh B.E."/>
        </authorList>
    </citation>
    <scope>NUCLEOTIDE SEQUENCE [LARGE SCALE GENOMIC DNA]</scope>
    <source>
        <strain evidence="2">OLB20</strain>
    </source>
</reference>
<organism evidence="2 3">
    <name type="scientific">candidate division WS6 bacterium OLB20</name>
    <dbReference type="NCBI Taxonomy" id="1617426"/>
    <lineage>
        <taxon>Bacteria</taxon>
        <taxon>Candidatus Dojkabacteria</taxon>
    </lineage>
</organism>
<keyword evidence="1" id="KW-0472">Membrane</keyword>
<accession>A0A136LY73</accession>
<dbReference type="STRING" id="1617426.TR69_WS6001000601"/>
<evidence type="ECO:0000313" key="2">
    <source>
        <dbReference type="EMBL" id="KXK26595.1"/>
    </source>
</evidence>
<sequence length="55" mass="5950">MEFDALVALCICGGGVILAIVSVPFIIIVAVLKSDTDKNVDTKKPFTLDRQKEIT</sequence>
<comment type="caution">
    <text evidence="2">The sequence shown here is derived from an EMBL/GenBank/DDBJ whole genome shotgun (WGS) entry which is preliminary data.</text>
</comment>
<keyword evidence="1" id="KW-1133">Transmembrane helix</keyword>
<evidence type="ECO:0000256" key="1">
    <source>
        <dbReference type="SAM" id="Phobius"/>
    </source>
</evidence>
<dbReference type="Proteomes" id="UP000070457">
    <property type="component" value="Unassembled WGS sequence"/>
</dbReference>
<dbReference type="AlphaFoldDB" id="A0A136LY73"/>
<gene>
    <name evidence="2" type="ORF">TR69_WS6001000601</name>
</gene>
<proteinExistence type="predicted"/>
<name>A0A136LY73_9BACT</name>